<reference evidence="2 3" key="1">
    <citation type="submission" date="2016-11" db="EMBL/GenBank/DDBJ databases">
        <title>The macronuclear genome of Stentor coeruleus: a giant cell with tiny introns.</title>
        <authorList>
            <person name="Slabodnick M."/>
            <person name="Ruby J.G."/>
            <person name="Reiff S.B."/>
            <person name="Swart E.C."/>
            <person name="Gosai S."/>
            <person name="Prabakaran S."/>
            <person name="Witkowska E."/>
            <person name="Larue G.E."/>
            <person name="Fisher S."/>
            <person name="Freeman R.M."/>
            <person name="Gunawardena J."/>
            <person name="Chu W."/>
            <person name="Stover N.A."/>
            <person name="Gregory B.D."/>
            <person name="Nowacki M."/>
            <person name="Derisi J."/>
            <person name="Roy S.W."/>
            <person name="Marshall W.F."/>
            <person name="Sood P."/>
        </authorList>
    </citation>
    <scope>NUCLEOTIDE SEQUENCE [LARGE SCALE GENOMIC DNA]</scope>
    <source>
        <strain evidence="2">WM001</strain>
    </source>
</reference>
<protein>
    <submittedName>
        <fullName evidence="2">Uncharacterized protein</fullName>
    </submittedName>
</protein>
<feature type="transmembrane region" description="Helical" evidence="1">
    <location>
        <begin position="90"/>
        <end position="118"/>
    </location>
</feature>
<dbReference type="EMBL" id="MPUH01001210">
    <property type="protein sequence ID" value="OMJ69336.1"/>
    <property type="molecule type" value="Genomic_DNA"/>
</dbReference>
<proteinExistence type="predicted"/>
<evidence type="ECO:0000256" key="1">
    <source>
        <dbReference type="SAM" id="Phobius"/>
    </source>
</evidence>
<accession>A0A1R2AXV7</accession>
<sequence>MQALFYIIGSKISFNAYFSIISKIYIASVLILPLCIYGLLCYLAIENENEDIENIKKYFFAKTIIIILLTFEVAAIVICMFLIEGLFEDFFFLIGEIGASIVFDLALLYPVYICYAYLDTNNRREATGVQLAVESSEVISSNNVTNVARSIEIVMKEGIEDTMPCDIPPNEVVVHDFTLKAMEI</sequence>
<keyword evidence="1" id="KW-1133">Transmembrane helix</keyword>
<feature type="transmembrane region" description="Helical" evidence="1">
    <location>
        <begin position="65"/>
        <end position="84"/>
    </location>
</feature>
<keyword evidence="3" id="KW-1185">Reference proteome</keyword>
<comment type="caution">
    <text evidence="2">The sequence shown here is derived from an EMBL/GenBank/DDBJ whole genome shotgun (WGS) entry which is preliminary data.</text>
</comment>
<dbReference type="AlphaFoldDB" id="A0A1R2AXV7"/>
<name>A0A1R2AXV7_9CILI</name>
<keyword evidence="1" id="KW-0472">Membrane</keyword>
<dbReference type="Proteomes" id="UP000187209">
    <property type="component" value="Unassembled WGS sequence"/>
</dbReference>
<evidence type="ECO:0000313" key="3">
    <source>
        <dbReference type="Proteomes" id="UP000187209"/>
    </source>
</evidence>
<evidence type="ECO:0000313" key="2">
    <source>
        <dbReference type="EMBL" id="OMJ69336.1"/>
    </source>
</evidence>
<gene>
    <name evidence="2" type="ORF">SteCoe_32962</name>
</gene>
<feature type="transmembrane region" description="Helical" evidence="1">
    <location>
        <begin position="24"/>
        <end position="45"/>
    </location>
</feature>
<keyword evidence="1" id="KW-0812">Transmembrane</keyword>
<organism evidence="2 3">
    <name type="scientific">Stentor coeruleus</name>
    <dbReference type="NCBI Taxonomy" id="5963"/>
    <lineage>
        <taxon>Eukaryota</taxon>
        <taxon>Sar</taxon>
        <taxon>Alveolata</taxon>
        <taxon>Ciliophora</taxon>
        <taxon>Postciliodesmatophora</taxon>
        <taxon>Heterotrichea</taxon>
        <taxon>Heterotrichida</taxon>
        <taxon>Stentoridae</taxon>
        <taxon>Stentor</taxon>
    </lineage>
</organism>